<dbReference type="InterPro" id="IPR023210">
    <property type="entry name" value="NADP_OxRdtase_dom"/>
</dbReference>
<dbReference type="PROSITE" id="PS51318">
    <property type="entry name" value="TAT"/>
    <property type="match status" value="1"/>
</dbReference>
<evidence type="ECO:0000259" key="1">
    <source>
        <dbReference type="Pfam" id="PF00248"/>
    </source>
</evidence>
<dbReference type="PANTHER" id="PTHR43312:SF1">
    <property type="entry name" value="NADP-DEPENDENT OXIDOREDUCTASE DOMAIN-CONTAINING PROTEIN"/>
    <property type="match status" value="1"/>
</dbReference>
<gene>
    <name evidence="2" type="ORF">DFQ08_102516</name>
</gene>
<dbReference type="SUPFAM" id="SSF51430">
    <property type="entry name" value="NAD(P)-linked oxidoreductase"/>
    <property type="match status" value="1"/>
</dbReference>
<dbReference type="OrthoDB" id="9773828at2"/>
<sequence length="488" mass="54263">MKSKYPVSRRDFIKLSSMATAGAMFLPFDVNFSDKAPAAMMRPFGRMKNKVTTLGLGGQASIQWTPDDVDPVAIIEKAFDLGINYYDTSNVYGPSQLYFHKAFENLNLIPGKPNYNKKLRESITLTSKTLMRWGKPGWKEMENVRNKSNGEDVETAAQDIKRTMSQIFGDGEGNYPEGSYVDIFLIHSLTTIEEVDVLYKGLETPLHPDENCGALAVLRDYRDGTDLTGTNPKNEKLIKHIGFSGHNNPEAMIDMLQRDDYGLLDALLVSMNSNDHLYFNMQHNVIPLAKVKGLGVIGMKVFGAGTMYNEVPGFSRDPDQIYRKVGSPTLPSDKLIEYVLTSEGIDTLIIGIGQIDDDPLKCQLTQNYYASQVKPNAMSLEERKAIEAKTAQVSGGRTNFFQLDNVGLTPPRAINQVKVDGKTRLTWQTAYAGANPISHYEIVSNGTVLGTVKHQPQVLKRQPFVFESNQQNLTNVTVRTVDSEGNKA</sequence>
<keyword evidence="3" id="KW-1185">Reference proteome</keyword>
<dbReference type="InterPro" id="IPR006311">
    <property type="entry name" value="TAT_signal"/>
</dbReference>
<dbReference type="NCBIfam" id="TIGR01409">
    <property type="entry name" value="TAT_signal_seq"/>
    <property type="match status" value="1"/>
</dbReference>
<name>A0A368ZIL9_9FLAO</name>
<dbReference type="Pfam" id="PF00248">
    <property type="entry name" value="Aldo_ket_red"/>
    <property type="match status" value="1"/>
</dbReference>
<dbReference type="InterPro" id="IPR053135">
    <property type="entry name" value="AKR2_Oxidoreductase"/>
</dbReference>
<dbReference type="RefSeq" id="WP_114309191.1">
    <property type="nucleotide sequence ID" value="NZ_QPJO01000002.1"/>
</dbReference>
<dbReference type="AlphaFoldDB" id="A0A368ZIL9"/>
<dbReference type="Gene3D" id="3.20.20.100">
    <property type="entry name" value="NADP-dependent oxidoreductase domain"/>
    <property type="match status" value="1"/>
</dbReference>
<dbReference type="EMBL" id="QPJO01000002">
    <property type="protein sequence ID" value="RCW92487.1"/>
    <property type="molecule type" value="Genomic_DNA"/>
</dbReference>
<dbReference type="PANTHER" id="PTHR43312">
    <property type="entry name" value="D-THREO-ALDOSE 1-DEHYDROGENASE"/>
    <property type="match status" value="1"/>
</dbReference>
<accession>A0A368ZIL9</accession>
<evidence type="ECO:0000313" key="3">
    <source>
        <dbReference type="Proteomes" id="UP000253436"/>
    </source>
</evidence>
<proteinExistence type="predicted"/>
<organism evidence="2 3">
    <name type="scientific">Winogradskyella arenosi</name>
    <dbReference type="NCBI Taxonomy" id="533325"/>
    <lineage>
        <taxon>Bacteria</taxon>
        <taxon>Pseudomonadati</taxon>
        <taxon>Bacteroidota</taxon>
        <taxon>Flavobacteriia</taxon>
        <taxon>Flavobacteriales</taxon>
        <taxon>Flavobacteriaceae</taxon>
        <taxon>Winogradskyella</taxon>
    </lineage>
</organism>
<dbReference type="Proteomes" id="UP000253436">
    <property type="component" value="Unassembled WGS sequence"/>
</dbReference>
<comment type="caution">
    <text evidence="2">The sequence shown here is derived from an EMBL/GenBank/DDBJ whole genome shotgun (WGS) entry which is preliminary data.</text>
</comment>
<dbReference type="InterPro" id="IPR019546">
    <property type="entry name" value="TAT_signal_bac_arc"/>
</dbReference>
<reference evidence="2 3" key="1">
    <citation type="submission" date="2018-07" db="EMBL/GenBank/DDBJ databases">
        <title>Genomic Encyclopedia of Type Strains, Phase III (KMG-III): the genomes of soil and plant-associated and newly described type strains.</title>
        <authorList>
            <person name="Whitman W."/>
        </authorList>
    </citation>
    <scope>NUCLEOTIDE SEQUENCE [LARGE SCALE GENOMIC DNA]</scope>
    <source>
        <strain evidence="2 3">CECT 7958</strain>
    </source>
</reference>
<evidence type="ECO:0000313" key="2">
    <source>
        <dbReference type="EMBL" id="RCW92487.1"/>
    </source>
</evidence>
<protein>
    <submittedName>
        <fullName evidence="2">Secreted protein</fullName>
    </submittedName>
</protein>
<dbReference type="InterPro" id="IPR036812">
    <property type="entry name" value="NAD(P)_OxRdtase_dom_sf"/>
</dbReference>
<feature type="domain" description="NADP-dependent oxidoreductase" evidence="1">
    <location>
        <begin position="54"/>
        <end position="307"/>
    </location>
</feature>